<sequence length="509" mass="54764">ALARMKTRDLAVGAIFLVQTLVGILGNFYLLYHYLFFSLTESRSRSTDLILKHVTVANLLVILSKGIPQTMAALGRKDFLSALGCKLVFCAHKVGRGVSMDATCLLSVFQAVTISPQGSRWAGLKDRAPRYLGTTSILCWVLNAMLNITVLLSMTDERGSTNGTRRDYGYCYAATRDKITEPLPLILGSSHDVLCVGLMLWASGSMVCTLHRHSQRVRYLHRSSASSTSSPESRATVSILVLVCTFASLCAVSSAFQICLTILHTPSAWLVVTSALTAACFPTVSPYILMGHDPRLVMGQVSKSGRRQYSARHSQLEHVPEQKPRPEVADLTRPAGQTGVDAPRGERRLLAAGGIGPAAARTASSPWEVRAVPPAPQLRDSGSGEAIAQGSLVRPLYIILVIFPEGWCGAWVWASSFWCFPCTGTGSGALSPSPEATGTQSILILACTLVSLWTLSSVSHVCLATSMQPSARLREMSMLMAACFPAVSLCPPGHLQLLAGKEYKVPKLS</sequence>
<keyword evidence="16" id="KW-1185">Reference proteome</keyword>
<feature type="transmembrane region" description="Helical" evidence="14">
    <location>
        <begin position="239"/>
        <end position="263"/>
    </location>
</feature>
<dbReference type="AlphaFoldDB" id="A0A8J5ZX13"/>
<evidence type="ECO:0000256" key="13">
    <source>
        <dbReference type="SAM" id="MobiDB-lite"/>
    </source>
</evidence>
<dbReference type="Proteomes" id="UP000700334">
    <property type="component" value="Unassembled WGS sequence"/>
</dbReference>
<keyword evidence="5" id="KW-0589">Pheromone response</keyword>
<feature type="region of interest" description="Disordered" evidence="13">
    <location>
        <begin position="310"/>
        <end position="340"/>
    </location>
</feature>
<evidence type="ECO:0000256" key="10">
    <source>
        <dbReference type="ARBA" id="ARBA00023170"/>
    </source>
</evidence>
<accession>A0A8J5ZX13</accession>
<feature type="transmembrane region" description="Helical" evidence="14">
    <location>
        <begin position="131"/>
        <end position="152"/>
    </location>
</feature>
<keyword evidence="8" id="KW-0297">G-protein coupled receptor</keyword>
<keyword evidence="9 14" id="KW-0472">Membrane</keyword>
<dbReference type="SUPFAM" id="SSF81321">
    <property type="entry name" value="Family A G protein-coupled receptor-like"/>
    <property type="match status" value="1"/>
</dbReference>
<dbReference type="PRINTS" id="PR01534">
    <property type="entry name" value="VOMERONASL1R"/>
</dbReference>
<dbReference type="PANTHER" id="PTHR24062">
    <property type="entry name" value="VOMERONASAL TYPE-1 RECEPTOR"/>
    <property type="match status" value="1"/>
</dbReference>
<evidence type="ECO:0000313" key="15">
    <source>
        <dbReference type="EMBL" id="KAG8511304.1"/>
    </source>
</evidence>
<keyword evidence="12" id="KW-0807">Transducer</keyword>
<dbReference type="Gene3D" id="1.20.1070.10">
    <property type="entry name" value="Rhodopsin 7-helix transmembrane proteins"/>
    <property type="match status" value="1"/>
</dbReference>
<dbReference type="GO" id="GO:0019236">
    <property type="term" value="P:response to pheromone"/>
    <property type="evidence" value="ECO:0007669"/>
    <property type="project" value="UniProtKB-KW"/>
</dbReference>
<reference evidence="15" key="1">
    <citation type="journal article" date="2021" name="Evol. Appl.">
        <title>The genome of the Pyrenean desman and the effects of bottlenecks and inbreeding on the genomic landscape of an endangered species.</title>
        <authorList>
            <person name="Escoda L."/>
            <person name="Castresana J."/>
        </authorList>
    </citation>
    <scope>NUCLEOTIDE SEQUENCE</scope>
    <source>
        <strain evidence="15">IBE-C5619</strain>
    </source>
</reference>
<comment type="function">
    <text evidence="1">Putative pheromone receptor.</text>
</comment>
<dbReference type="GO" id="GO:0016503">
    <property type="term" value="F:pheromone receptor activity"/>
    <property type="evidence" value="ECO:0007669"/>
    <property type="project" value="InterPro"/>
</dbReference>
<evidence type="ECO:0000256" key="14">
    <source>
        <dbReference type="SAM" id="Phobius"/>
    </source>
</evidence>
<evidence type="ECO:0000256" key="9">
    <source>
        <dbReference type="ARBA" id="ARBA00023136"/>
    </source>
</evidence>
<evidence type="ECO:0000256" key="4">
    <source>
        <dbReference type="ARBA" id="ARBA00022475"/>
    </source>
</evidence>
<feature type="transmembrane region" description="Helical" evidence="14">
    <location>
        <begin position="49"/>
        <end position="67"/>
    </location>
</feature>
<gene>
    <name evidence="15" type="ORF">J0S82_008786</name>
</gene>
<feature type="compositionally biased region" description="Basic and acidic residues" evidence="13">
    <location>
        <begin position="314"/>
        <end position="330"/>
    </location>
</feature>
<keyword evidence="6 14" id="KW-0812">Transmembrane</keyword>
<keyword evidence="7 14" id="KW-1133">Transmembrane helix</keyword>
<keyword evidence="10 15" id="KW-0675">Receptor</keyword>
<comment type="similarity">
    <text evidence="3">Belongs to the G-protein coupled receptor 1 family.</text>
</comment>
<feature type="non-terminal residue" evidence="15">
    <location>
        <position position="509"/>
    </location>
</feature>
<evidence type="ECO:0000313" key="16">
    <source>
        <dbReference type="Proteomes" id="UP000700334"/>
    </source>
</evidence>
<keyword evidence="4" id="KW-1003">Cell membrane</keyword>
<feature type="non-terminal residue" evidence="15">
    <location>
        <position position="1"/>
    </location>
</feature>
<proteinExistence type="inferred from homology"/>
<feature type="transmembrane region" description="Helical" evidence="14">
    <location>
        <begin position="12"/>
        <end position="37"/>
    </location>
</feature>
<evidence type="ECO:0000256" key="1">
    <source>
        <dbReference type="ARBA" id="ARBA00003878"/>
    </source>
</evidence>
<dbReference type="EMBL" id="JAGFMF010011844">
    <property type="protein sequence ID" value="KAG8511304.1"/>
    <property type="molecule type" value="Genomic_DNA"/>
</dbReference>
<evidence type="ECO:0000256" key="8">
    <source>
        <dbReference type="ARBA" id="ARBA00023040"/>
    </source>
</evidence>
<comment type="subcellular location">
    <subcellularLocation>
        <location evidence="2">Cell membrane</location>
        <topology evidence="2">Multi-pass membrane protein</topology>
    </subcellularLocation>
</comment>
<dbReference type="InterPro" id="IPR004072">
    <property type="entry name" value="Vmron_rcpt_1"/>
</dbReference>
<feature type="transmembrane region" description="Helical" evidence="14">
    <location>
        <begin position="442"/>
        <end position="466"/>
    </location>
</feature>
<feature type="transmembrane region" description="Helical" evidence="14">
    <location>
        <begin position="396"/>
        <end position="414"/>
    </location>
</feature>
<organism evidence="15 16">
    <name type="scientific">Galemys pyrenaicus</name>
    <name type="common">Iberian desman</name>
    <name type="synonym">Pyrenean desman</name>
    <dbReference type="NCBI Taxonomy" id="202257"/>
    <lineage>
        <taxon>Eukaryota</taxon>
        <taxon>Metazoa</taxon>
        <taxon>Chordata</taxon>
        <taxon>Craniata</taxon>
        <taxon>Vertebrata</taxon>
        <taxon>Euteleostomi</taxon>
        <taxon>Mammalia</taxon>
        <taxon>Eutheria</taxon>
        <taxon>Laurasiatheria</taxon>
        <taxon>Eulipotyphla</taxon>
        <taxon>Talpidae</taxon>
        <taxon>Galemys</taxon>
    </lineage>
</organism>
<evidence type="ECO:0000256" key="5">
    <source>
        <dbReference type="ARBA" id="ARBA00022507"/>
    </source>
</evidence>
<dbReference type="OrthoDB" id="9606139at2759"/>
<feature type="transmembrane region" description="Helical" evidence="14">
    <location>
        <begin position="269"/>
        <end position="289"/>
    </location>
</feature>
<dbReference type="FunFam" id="1.20.1070.10:FF:000033">
    <property type="entry name" value="Vomeronasal type-1 receptor"/>
    <property type="match status" value="1"/>
</dbReference>
<comment type="caution">
    <text evidence="15">The sequence shown here is derived from an EMBL/GenBank/DDBJ whole genome shotgun (WGS) entry which is preliminary data.</text>
</comment>
<evidence type="ECO:0000256" key="12">
    <source>
        <dbReference type="ARBA" id="ARBA00023224"/>
    </source>
</evidence>
<protein>
    <submittedName>
        <fullName evidence="15">Vomeronasal type-1 receptor 4</fullName>
    </submittedName>
</protein>
<dbReference type="GO" id="GO:0005886">
    <property type="term" value="C:plasma membrane"/>
    <property type="evidence" value="ECO:0007669"/>
    <property type="project" value="UniProtKB-SubCell"/>
</dbReference>
<evidence type="ECO:0000256" key="2">
    <source>
        <dbReference type="ARBA" id="ARBA00004651"/>
    </source>
</evidence>
<evidence type="ECO:0000256" key="6">
    <source>
        <dbReference type="ARBA" id="ARBA00022692"/>
    </source>
</evidence>
<evidence type="ECO:0000256" key="7">
    <source>
        <dbReference type="ARBA" id="ARBA00022989"/>
    </source>
</evidence>
<evidence type="ECO:0000256" key="11">
    <source>
        <dbReference type="ARBA" id="ARBA00023180"/>
    </source>
</evidence>
<keyword evidence="11" id="KW-0325">Glycoprotein</keyword>
<dbReference type="Pfam" id="PF03402">
    <property type="entry name" value="V1R"/>
    <property type="match status" value="1"/>
</dbReference>
<name>A0A8J5ZX13_GALPY</name>
<evidence type="ECO:0000256" key="3">
    <source>
        <dbReference type="ARBA" id="ARBA00010663"/>
    </source>
</evidence>